<name>A0A9W7YJE6_9FUNG</name>
<feature type="domain" description="Ndc10" evidence="3">
    <location>
        <begin position="797"/>
        <end position="881"/>
    </location>
</feature>
<dbReference type="OrthoDB" id="5527317at2759"/>
<feature type="region of interest" description="Disordered" evidence="2">
    <location>
        <begin position="1251"/>
        <end position="1287"/>
    </location>
</feature>
<feature type="compositionally biased region" description="Low complexity" evidence="2">
    <location>
        <begin position="258"/>
        <end position="269"/>
    </location>
</feature>
<dbReference type="EMBL" id="JANBOI010000002">
    <property type="protein sequence ID" value="KAJ1736165.1"/>
    <property type="molecule type" value="Genomic_DNA"/>
</dbReference>
<sequence length="1287" mass="135633">MEGPQLLRAKEVLEACDFVSPSTKGCYSSRIATWIHFCNTFCGGDDIITERRLADYVEWLVSSGAADRIRQGTTHIQQVLRNQLQGVLCYWRIQNGGRTDVDDPRLGPIFIERWQQIAMRHPRPRQARRAEPIYGAHRLANSPDRTSEPRHQQPGTITNISHINGNSPPGSHAHASRPPLAPAAPGIASRPLPPADASRPGYTSSMPSHQQYPPGPTGEARLHSRRSPPRPHPYYADGAARHPYDAQPQYRPQPPVASSPSSRMSLPSAPTQPFAYPNKPTYPATTSLAQPPRQLHSPHTASKPEAFRLAPTNMAADAARPPTEAPRHTSPRADNAQAQRTASQASTHARQSRTGSIELTPRPATPQTETKAMVEEPCLQGRMPEAVPIWEGDVADASAAAPGGHLLNTSEAVALSIRQLAASTGTQIQARAHCMLGMATWLPAAARSTLTLADIAVEEPFGAATIALRAVVHQAADSDVGASVDADGDIVIGADDCAAADSGAADVDASVAVAAVTDAVAAATVTNVEAEASAAAVADAKVNTAVPAEVSADVDASVPAEADVEAPANVEALTNVEAPTDVDAAAPVDVSAETNTAADADVNTEANADADSNAGTGADAEMHAASESTTATELPLKAIAVALRSSASKDSRTVALRHANPLLCSWGALAMCLFEKWHVANEAAPDFSTTAWQSQHLFPAIAGGPAPADDDFARVFAGMVAEITNDKIDGAQAMSDAGFFFADAHGLVRPTATGIKGLDAVNAIDASALQPSVLLALARANAGFGADTAEPAKAPGRFEVLPSQSLLKEVFPWLKTVLFDAFRQNTNNDDVQAARRILQVLRELRTVLLQDVAFLMEVPTVADAVKDSPLFGHALFSSPEFMAFRATMRCAIGDSEIKSAEMLCAGALVWTDKRKQQMPEGAADRLQPTAPRLRSPSCTAVPSGSEADVADGMRKRPLETGGTPGAEAQRQASAAPADPAASPKRARRENSTASSLAAGRIFGETAVPAPAGAPATAAVATAVAAAVATATAEPAASSAPSAMNLFPAAAGMARAIGELRTENEDLKAHVRRLEWMLNQNKAEMRTWMQRVDGAIRRFGSVSSRPASPPETPAQHHPSMAAHDRQSMGMHRQQVSMAPPTKFSGPSSQQAPYASGSYHEPPAPNGSQAAPPPGARDSMPGYERQPGMYSVRQSPALSQRTQLPQAPGEFRPTDPGMAAPRNAAYAPRRAPGEYPDHHYNGYYAGPHSRPSAPGYGFSEHPAYPRHHDAPYAGTPRIGDSSLPPRGRY</sequence>
<evidence type="ECO:0000259" key="3">
    <source>
        <dbReference type="Pfam" id="PF16787"/>
    </source>
</evidence>
<evidence type="ECO:0000313" key="5">
    <source>
        <dbReference type="Proteomes" id="UP001143981"/>
    </source>
</evidence>
<dbReference type="Proteomes" id="UP001143981">
    <property type="component" value="Unassembled WGS sequence"/>
</dbReference>
<dbReference type="GO" id="GO:0003677">
    <property type="term" value="F:DNA binding"/>
    <property type="evidence" value="ECO:0007669"/>
    <property type="project" value="InterPro"/>
</dbReference>
<dbReference type="PANTHER" id="PTHR34403:SF8">
    <property type="entry name" value="TOL-PAL SYSTEM PROTEIN TOLA"/>
    <property type="match status" value="1"/>
</dbReference>
<proteinExistence type="predicted"/>
<feature type="region of interest" description="Disordered" evidence="2">
    <location>
        <begin position="1099"/>
        <end position="1186"/>
    </location>
</feature>
<evidence type="ECO:0000313" key="4">
    <source>
        <dbReference type="EMBL" id="KAJ1736165.1"/>
    </source>
</evidence>
<feature type="region of interest" description="Disordered" evidence="2">
    <location>
        <begin position="595"/>
        <end position="629"/>
    </location>
</feature>
<feature type="region of interest" description="Disordered" evidence="2">
    <location>
        <begin position="916"/>
        <end position="996"/>
    </location>
</feature>
<evidence type="ECO:0000256" key="1">
    <source>
        <dbReference type="SAM" id="Coils"/>
    </source>
</evidence>
<keyword evidence="5" id="KW-1185">Reference proteome</keyword>
<protein>
    <recommendedName>
        <fullName evidence="3">Ndc10 domain-containing protein</fullName>
    </recommendedName>
</protein>
<feature type="coiled-coil region" evidence="1">
    <location>
        <begin position="1056"/>
        <end position="1083"/>
    </location>
</feature>
<dbReference type="InterPro" id="IPR050972">
    <property type="entry name" value="SDr-like"/>
</dbReference>
<feature type="compositionally biased region" description="Low complexity" evidence="2">
    <location>
        <begin position="336"/>
        <end position="349"/>
    </location>
</feature>
<feature type="compositionally biased region" description="Polar residues" evidence="2">
    <location>
        <begin position="153"/>
        <end position="169"/>
    </location>
</feature>
<gene>
    <name evidence="4" type="ORF">LPJ61_000124</name>
</gene>
<keyword evidence="1" id="KW-0175">Coiled coil</keyword>
<comment type="caution">
    <text evidence="4">The sequence shown here is derived from an EMBL/GenBank/DDBJ whole genome shotgun (WGS) entry which is preliminary data.</text>
</comment>
<feature type="region of interest" description="Disordered" evidence="2">
    <location>
        <begin position="139"/>
        <end position="300"/>
    </location>
</feature>
<reference evidence="4" key="1">
    <citation type="submission" date="2022-07" db="EMBL/GenBank/DDBJ databases">
        <title>Phylogenomic reconstructions and comparative analyses of Kickxellomycotina fungi.</title>
        <authorList>
            <person name="Reynolds N.K."/>
            <person name="Stajich J.E."/>
            <person name="Barry K."/>
            <person name="Grigoriev I.V."/>
            <person name="Crous P."/>
            <person name="Smith M.E."/>
        </authorList>
    </citation>
    <scope>NUCLEOTIDE SEQUENCE</scope>
    <source>
        <strain evidence="4">BCRC 34381</strain>
    </source>
</reference>
<dbReference type="Pfam" id="PF16787">
    <property type="entry name" value="NDC10_II"/>
    <property type="match status" value="1"/>
</dbReference>
<dbReference type="Gene3D" id="1.10.443.20">
    <property type="entry name" value="Centromere DNA-binding protein complex CBF3 subunit, domain 2"/>
    <property type="match status" value="1"/>
</dbReference>
<feature type="compositionally biased region" description="Low complexity" evidence="2">
    <location>
        <begin position="965"/>
        <end position="983"/>
    </location>
</feature>
<accession>A0A9W7YJE6</accession>
<feature type="region of interest" description="Disordered" evidence="2">
    <location>
        <begin position="317"/>
        <end position="372"/>
    </location>
</feature>
<dbReference type="InterPro" id="IPR031872">
    <property type="entry name" value="NDC10_II"/>
</dbReference>
<dbReference type="InterPro" id="IPR038279">
    <property type="entry name" value="Ndc10_dom2_sf"/>
</dbReference>
<evidence type="ECO:0000256" key="2">
    <source>
        <dbReference type="SAM" id="MobiDB-lite"/>
    </source>
</evidence>
<feature type="compositionally biased region" description="Polar residues" evidence="2">
    <location>
        <begin position="201"/>
        <end position="211"/>
    </location>
</feature>
<dbReference type="PANTHER" id="PTHR34403">
    <property type="entry name" value="TOL-PAL SYSTEM PROTEIN TOLA"/>
    <property type="match status" value="1"/>
</dbReference>
<organism evidence="4 5">
    <name type="scientific">Coemansia biformis</name>
    <dbReference type="NCBI Taxonomy" id="1286918"/>
    <lineage>
        <taxon>Eukaryota</taxon>
        <taxon>Fungi</taxon>
        <taxon>Fungi incertae sedis</taxon>
        <taxon>Zoopagomycota</taxon>
        <taxon>Kickxellomycotina</taxon>
        <taxon>Kickxellomycetes</taxon>
        <taxon>Kickxellales</taxon>
        <taxon>Kickxellaceae</taxon>
        <taxon>Coemansia</taxon>
    </lineage>
</organism>